<dbReference type="Pfam" id="PF24434">
    <property type="entry name" value="DUF7557"/>
    <property type="match status" value="1"/>
</dbReference>
<proteinExistence type="predicted"/>
<evidence type="ECO:0000313" key="1">
    <source>
        <dbReference type="EMBL" id="ELZ95212.1"/>
    </source>
</evidence>
<name>M0IGM0_9EURY</name>
<dbReference type="PATRIC" id="fig|662479.7.peg.1835"/>
<keyword evidence="2" id="KW-1185">Reference proteome</keyword>
<dbReference type="AlphaFoldDB" id="M0IGM0"/>
<dbReference type="EMBL" id="AOLN01000011">
    <property type="protein sequence ID" value="ELZ95212.1"/>
    <property type="molecule type" value="Genomic_DNA"/>
</dbReference>
<gene>
    <name evidence="1" type="ORF">C440_09047</name>
</gene>
<dbReference type="STRING" id="662479.C440_09047"/>
<organism evidence="1 2">
    <name type="scientific">Haloferax mucosum ATCC BAA-1512</name>
    <dbReference type="NCBI Taxonomy" id="662479"/>
    <lineage>
        <taxon>Archaea</taxon>
        <taxon>Methanobacteriati</taxon>
        <taxon>Methanobacteriota</taxon>
        <taxon>Stenosarchaea group</taxon>
        <taxon>Halobacteria</taxon>
        <taxon>Halobacteriales</taxon>
        <taxon>Haloferacaceae</taxon>
        <taxon>Haloferax</taxon>
    </lineage>
</organism>
<accession>M0IGM0</accession>
<reference evidence="1 2" key="1">
    <citation type="journal article" date="2014" name="PLoS Genet.">
        <title>Phylogenetically driven sequencing of extremely halophilic archaea reveals strategies for static and dynamic osmo-response.</title>
        <authorList>
            <person name="Becker E.A."/>
            <person name="Seitzer P.M."/>
            <person name="Tritt A."/>
            <person name="Larsen D."/>
            <person name="Krusor M."/>
            <person name="Yao A.I."/>
            <person name="Wu D."/>
            <person name="Madern D."/>
            <person name="Eisen J.A."/>
            <person name="Darling A.E."/>
            <person name="Facciotti M.T."/>
        </authorList>
    </citation>
    <scope>NUCLEOTIDE SEQUENCE [LARGE SCALE GENOMIC DNA]</scope>
    <source>
        <strain evidence="1 2">ATCC BAA-1512</strain>
    </source>
</reference>
<evidence type="ECO:0000313" key="2">
    <source>
        <dbReference type="Proteomes" id="UP000011550"/>
    </source>
</evidence>
<protein>
    <submittedName>
        <fullName evidence="1">Uncharacterized protein</fullName>
    </submittedName>
</protein>
<sequence length="90" mass="10378">MLVYDMIPARMAGQGKTMASARTHRFEYEYPVGYEPEEQTEMVELNRRTVERLDALCEDEESYDELINELVSIFAASELLSARVDTPLIE</sequence>
<dbReference type="Proteomes" id="UP000011550">
    <property type="component" value="Unassembled WGS sequence"/>
</dbReference>
<dbReference type="InterPro" id="IPR055979">
    <property type="entry name" value="DUF7557"/>
</dbReference>
<comment type="caution">
    <text evidence="1">The sequence shown here is derived from an EMBL/GenBank/DDBJ whole genome shotgun (WGS) entry which is preliminary data.</text>
</comment>